<keyword evidence="3" id="KW-0479">Metal-binding</keyword>
<dbReference type="OMA" id="YFMRLAD"/>
<name>A0A1U7LKF5_NEOID</name>
<dbReference type="Pfam" id="PF00383">
    <property type="entry name" value="dCMP_cyt_deam_1"/>
    <property type="match status" value="1"/>
</dbReference>
<evidence type="ECO:0000256" key="2">
    <source>
        <dbReference type="ARBA" id="ARBA00006576"/>
    </source>
</evidence>
<gene>
    <name evidence="11" type="ORF">NEOLI_000559</name>
</gene>
<dbReference type="PROSITE" id="PS51747">
    <property type="entry name" value="CYT_DCMP_DEAMINASES_2"/>
    <property type="match status" value="1"/>
</dbReference>
<evidence type="ECO:0000256" key="4">
    <source>
        <dbReference type="ARBA" id="ARBA00022727"/>
    </source>
</evidence>
<evidence type="ECO:0000256" key="8">
    <source>
        <dbReference type="ARBA" id="ARBA00041763"/>
    </source>
</evidence>
<dbReference type="GO" id="GO:0006226">
    <property type="term" value="P:dUMP biosynthetic process"/>
    <property type="evidence" value="ECO:0007669"/>
    <property type="project" value="EnsemblFungi"/>
</dbReference>
<evidence type="ECO:0000256" key="6">
    <source>
        <dbReference type="ARBA" id="ARBA00022833"/>
    </source>
</evidence>
<dbReference type="GO" id="GO:0005737">
    <property type="term" value="C:cytoplasm"/>
    <property type="evidence" value="ECO:0007669"/>
    <property type="project" value="TreeGrafter"/>
</dbReference>
<dbReference type="SUPFAM" id="SSF53927">
    <property type="entry name" value="Cytidine deaminase-like"/>
    <property type="match status" value="1"/>
</dbReference>
<keyword evidence="4" id="KW-0545">Nucleotide biosynthesis</keyword>
<reference evidence="11 12" key="1">
    <citation type="submission" date="2016-04" db="EMBL/GenBank/DDBJ databases">
        <title>Evolutionary innovation and constraint leading to complex multicellularity in the Ascomycota.</title>
        <authorList>
            <person name="Cisse O."/>
            <person name="Nguyen A."/>
            <person name="Hewitt D.A."/>
            <person name="Jedd G."/>
            <person name="Stajich J.E."/>
        </authorList>
    </citation>
    <scope>NUCLEOTIDE SEQUENCE [LARGE SCALE GENOMIC DNA]</scope>
    <source>
        <strain evidence="11 12">DAH-3</strain>
    </source>
</reference>
<dbReference type="Gene3D" id="3.40.140.10">
    <property type="entry name" value="Cytidine Deaminase, domain 2"/>
    <property type="match status" value="1"/>
</dbReference>
<proteinExistence type="inferred from homology"/>
<protein>
    <recommendedName>
        <fullName evidence="9">Deoxycytidylate deaminase</fullName>
        <ecNumber evidence="7">3.5.4.12</ecNumber>
    </recommendedName>
    <alternativeName>
        <fullName evidence="8">dCMP deaminase</fullName>
    </alternativeName>
</protein>
<dbReference type="OrthoDB" id="6710946at2759"/>
<dbReference type="InterPro" id="IPR016193">
    <property type="entry name" value="Cytidine_deaminase-like"/>
</dbReference>
<dbReference type="PROSITE" id="PS00903">
    <property type="entry name" value="CYT_DCMP_DEAMINASES_1"/>
    <property type="match status" value="1"/>
</dbReference>
<dbReference type="EMBL" id="LXFE01002252">
    <property type="protein sequence ID" value="OLL23135.1"/>
    <property type="molecule type" value="Genomic_DNA"/>
</dbReference>
<dbReference type="GO" id="GO:0004132">
    <property type="term" value="F:dCMP deaminase activity"/>
    <property type="evidence" value="ECO:0007669"/>
    <property type="project" value="UniProtKB-EC"/>
</dbReference>
<organism evidence="11 12">
    <name type="scientific">Neolecta irregularis (strain DAH-3)</name>
    <dbReference type="NCBI Taxonomy" id="1198029"/>
    <lineage>
        <taxon>Eukaryota</taxon>
        <taxon>Fungi</taxon>
        <taxon>Dikarya</taxon>
        <taxon>Ascomycota</taxon>
        <taxon>Taphrinomycotina</taxon>
        <taxon>Neolectales</taxon>
        <taxon>Neolectaceae</taxon>
        <taxon>Neolecta</taxon>
    </lineage>
</organism>
<dbReference type="GO" id="GO:0008270">
    <property type="term" value="F:zinc ion binding"/>
    <property type="evidence" value="ECO:0007669"/>
    <property type="project" value="InterPro"/>
</dbReference>
<evidence type="ECO:0000259" key="10">
    <source>
        <dbReference type="PROSITE" id="PS51747"/>
    </source>
</evidence>
<sequence length="321" mass="36345">MFIGVTGSLCSGRSEIASYLEQVHSFTRLYLSISSEHNSFSSPAELLHYVTTKWRQNFVTTDLDNKELVEKYSKRPFFLLVTVDGPVLLRYQRYKSKYSNTISLENFLSLSDENLYKPKTGIAQLFHSSPLHILNTYSTIPSLRIHLDVLDLRLTTRLRPNWDTYFMKLAHLASQRSNCMKRRVGCVLVSNNRVIATGYNGTPRNIKNCNEGGCERCNSGIGSGQGLGNCFCLHAEENALLEAGQERISGAVIYCDTCPCITCSVKIVQTGVREVVYNIEYTVDRTAARILREGGVVLRQYILEDQLANKVDELRITENRF</sequence>
<keyword evidence="6" id="KW-0862">Zinc</keyword>
<dbReference type="EC" id="3.5.4.12" evidence="7"/>
<keyword evidence="5" id="KW-0378">Hydrolase</keyword>
<dbReference type="GO" id="GO:0006231">
    <property type="term" value="P:dTMP biosynthetic process"/>
    <property type="evidence" value="ECO:0007669"/>
    <property type="project" value="EnsemblFungi"/>
</dbReference>
<dbReference type="InterPro" id="IPR035105">
    <property type="entry name" value="Deoxycytidylate_deaminase_dom"/>
</dbReference>
<dbReference type="InterPro" id="IPR002125">
    <property type="entry name" value="CMP_dCMP_dom"/>
</dbReference>
<evidence type="ECO:0000256" key="3">
    <source>
        <dbReference type="ARBA" id="ARBA00022723"/>
    </source>
</evidence>
<dbReference type="PANTHER" id="PTHR11086">
    <property type="entry name" value="DEOXYCYTIDYLATE DEAMINASE-RELATED"/>
    <property type="match status" value="1"/>
</dbReference>
<dbReference type="InterPro" id="IPR015517">
    <property type="entry name" value="dCMP_deaminase-rel"/>
</dbReference>
<comment type="similarity">
    <text evidence="2">Belongs to the cytidine and deoxycytidylate deaminase family.</text>
</comment>
<comment type="caution">
    <text evidence="11">The sequence shown here is derived from an EMBL/GenBank/DDBJ whole genome shotgun (WGS) entry which is preliminary data.</text>
</comment>
<feature type="domain" description="CMP/dCMP-type deaminase" evidence="10">
    <location>
        <begin position="161"/>
        <end position="298"/>
    </location>
</feature>
<dbReference type="CDD" id="cd01286">
    <property type="entry name" value="deoxycytidylate_deaminase"/>
    <property type="match status" value="1"/>
</dbReference>
<accession>A0A1U7LKF5</accession>
<dbReference type="Proteomes" id="UP000186594">
    <property type="component" value="Unassembled WGS sequence"/>
</dbReference>
<evidence type="ECO:0000256" key="1">
    <source>
        <dbReference type="ARBA" id="ARBA00001947"/>
    </source>
</evidence>
<keyword evidence="12" id="KW-1185">Reference proteome</keyword>
<evidence type="ECO:0000313" key="12">
    <source>
        <dbReference type="Proteomes" id="UP000186594"/>
    </source>
</evidence>
<dbReference type="STRING" id="1198029.A0A1U7LKF5"/>
<dbReference type="AlphaFoldDB" id="A0A1U7LKF5"/>
<dbReference type="PANTHER" id="PTHR11086:SF18">
    <property type="entry name" value="DEOXYCYTIDYLATE DEAMINASE"/>
    <property type="match status" value="1"/>
</dbReference>
<dbReference type="InterPro" id="IPR016192">
    <property type="entry name" value="APOBEC/CMP_deaminase_Zn-bd"/>
</dbReference>
<evidence type="ECO:0000313" key="11">
    <source>
        <dbReference type="EMBL" id="OLL23135.1"/>
    </source>
</evidence>
<evidence type="ECO:0000256" key="7">
    <source>
        <dbReference type="ARBA" id="ARBA00038938"/>
    </source>
</evidence>
<evidence type="ECO:0000256" key="9">
    <source>
        <dbReference type="ARBA" id="ARBA00071582"/>
    </source>
</evidence>
<comment type="cofactor">
    <cofactor evidence="1">
        <name>Zn(2+)</name>
        <dbReference type="ChEBI" id="CHEBI:29105"/>
    </cofactor>
</comment>
<evidence type="ECO:0000256" key="5">
    <source>
        <dbReference type="ARBA" id="ARBA00022801"/>
    </source>
</evidence>
<dbReference type="FunFam" id="3.40.140.10:FF:000035">
    <property type="entry name" value="dCMP deaminase"/>
    <property type="match status" value="1"/>
</dbReference>